<dbReference type="Gene3D" id="2.130.10.30">
    <property type="entry name" value="Regulator of chromosome condensation 1/beta-lactamase-inhibitor protein II"/>
    <property type="match status" value="1"/>
</dbReference>
<dbReference type="KEGG" id="vcn:VOLCADRAFT_93271"/>
<evidence type="ECO:0000313" key="2">
    <source>
        <dbReference type="Proteomes" id="UP000001058"/>
    </source>
</evidence>
<proteinExistence type="predicted"/>
<dbReference type="InterPro" id="IPR009091">
    <property type="entry name" value="RCC1/BLIP-II"/>
</dbReference>
<dbReference type="Proteomes" id="UP000001058">
    <property type="component" value="Unassembled WGS sequence"/>
</dbReference>
<dbReference type="SUPFAM" id="SSF50985">
    <property type="entry name" value="RCC1/BLIP-II"/>
    <property type="match status" value="1"/>
</dbReference>
<organism evidence="2">
    <name type="scientific">Volvox carteri f. nagariensis</name>
    <dbReference type="NCBI Taxonomy" id="3068"/>
    <lineage>
        <taxon>Eukaryota</taxon>
        <taxon>Viridiplantae</taxon>
        <taxon>Chlorophyta</taxon>
        <taxon>core chlorophytes</taxon>
        <taxon>Chlorophyceae</taxon>
        <taxon>CS clade</taxon>
        <taxon>Chlamydomonadales</taxon>
        <taxon>Volvocaceae</taxon>
        <taxon>Volvox</taxon>
    </lineage>
</organism>
<dbReference type="EMBL" id="GL378351">
    <property type="protein sequence ID" value="EFJ46449.1"/>
    <property type="molecule type" value="Genomic_DNA"/>
</dbReference>
<gene>
    <name evidence="1" type="ORF">VOLCADRAFT_93271</name>
</gene>
<dbReference type="OrthoDB" id="538768at2759"/>
<sequence>MRDEIASTKRSAWHSTCWTSSSTNEHVTELDAKFSMLPADKVEAMRAATDFQNYPEFARAFPKCENARMCDPVGTILPRTSNKASDKRILTAKGNDRVAVGPRTFQHPCQALRFPLHSSSFLCSKRGTTNTAGQLGLGDNRTRGLRPTDMGAALPFVDLGLGLNATHNRHGQLGLGDRIPRGMVAGQMGARLRPVDFGPVVRIPVAITAGAGHTCVVLQPGGGVRCWGSAGGFGPGLREQKSGYV</sequence>
<evidence type="ECO:0000313" key="1">
    <source>
        <dbReference type="EMBL" id="EFJ46449.1"/>
    </source>
</evidence>
<accession>D8U1P7</accession>
<dbReference type="GeneID" id="9627185"/>
<dbReference type="RefSeq" id="XP_002952602.1">
    <property type="nucleotide sequence ID" value="XM_002952556.1"/>
</dbReference>
<keyword evidence="2" id="KW-1185">Reference proteome</keyword>
<dbReference type="InParanoid" id="D8U1P7"/>
<protein>
    <submittedName>
        <fullName evidence="1">Uncharacterized protein</fullName>
    </submittedName>
</protein>
<reference evidence="1 2" key="1">
    <citation type="journal article" date="2010" name="Science">
        <title>Genomic analysis of organismal complexity in the multicellular green alga Volvox carteri.</title>
        <authorList>
            <person name="Prochnik S.E."/>
            <person name="Umen J."/>
            <person name="Nedelcu A.M."/>
            <person name="Hallmann A."/>
            <person name="Miller S.M."/>
            <person name="Nishii I."/>
            <person name="Ferris P."/>
            <person name="Kuo A."/>
            <person name="Mitros T."/>
            <person name="Fritz-Laylin L.K."/>
            <person name="Hellsten U."/>
            <person name="Chapman J."/>
            <person name="Simakov O."/>
            <person name="Rensing S.A."/>
            <person name="Terry A."/>
            <person name="Pangilinan J."/>
            <person name="Kapitonov V."/>
            <person name="Jurka J."/>
            <person name="Salamov A."/>
            <person name="Shapiro H."/>
            <person name="Schmutz J."/>
            <person name="Grimwood J."/>
            <person name="Lindquist E."/>
            <person name="Lucas S."/>
            <person name="Grigoriev I.V."/>
            <person name="Schmitt R."/>
            <person name="Kirk D."/>
            <person name="Rokhsar D.S."/>
        </authorList>
    </citation>
    <scope>NUCLEOTIDE SEQUENCE [LARGE SCALE GENOMIC DNA]</scope>
    <source>
        <strain evidence="2">f. Nagariensis / Eve</strain>
    </source>
</reference>
<name>D8U1P7_VOLCA</name>
<dbReference type="AlphaFoldDB" id="D8U1P7"/>